<reference evidence="1" key="2">
    <citation type="submission" date="2019-06" db="EMBL/GenBank/DDBJ databases">
        <title>Genomics analysis of Aphanomyces spp. identifies a new class of oomycete effector associated with host adaptation.</title>
        <authorList>
            <person name="Gaulin E."/>
        </authorList>
    </citation>
    <scope>NUCLEOTIDE SEQUENCE</scope>
    <source>
        <strain evidence="1">CBS 578.67</strain>
    </source>
</reference>
<keyword evidence="3" id="KW-1185">Reference proteome</keyword>
<dbReference type="EMBL" id="CAADRA010005405">
    <property type="protein sequence ID" value="VFT89508.1"/>
    <property type="molecule type" value="Genomic_DNA"/>
</dbReference>
<evidence type="ECO:0000313" key="1">
    <source>
        <dbReference type="EMBL" id="KAF0696589.1"/>
    </source>
</evidence>
<evidence type="ECO:0000313" key="3">
    <source>
        <dbReference type="Proteomes" id="UP000332933"/>
    </source>
</evidence>
<evidence type="ECO:0000313" key="2">
    <source>
        <dbReference type="EMBL" id="VFT89508.1"/>
    </source>
</evidence>
<sequence>MGNNPLFKIVREELPTRHYSNTGRVIAPYFLGPLANYIGCNESSSRPPILYVLDVDAVFPFDSLPASNDSTRVGLAYSFTDDNQHDEFGLHSRFCLMCSWPLPKRLSFSCSRLPHATWLLTCFRCAPSMPLSDTIRAYANKSIWNCIFLLEPSTLMKSISVRITWNVDGVTFLMDTARASDATVMVTLMPINYEPEYSGFQKS</sequence>
<dbReference type="EMBL" id="VJMH01005384">
    <property type="protein sequence ID" value="KAF0696589.1"/>
    <property type="molecule type" value="Genomic_DNA"/>
</dbReference>
<gene>
    <name evidence="2" type="primary">Aste57867_12658</name>
    <name evidence="1" type="ORF">As57867_012612</name>
    <name evidence="2" type="ORF">ASTE57867_12658</name>
</gene>
<protein>
    <submittedName>
        <fullName evidence="2">Aste57867_12658 protein</fullName>
    </submittedName>
</protein>
<name>A0A485KWY6_9STRA</name>
<proteinExistence type="predicted"/>
<accession>A0A485KWY6</accession>
<reference evidence="2 3" key="1">
    <citation type="submission" date="2019-03" db="EMBL/GenBank/DDBJ databases">
        <authorList>
            <person name="Gaulin E."/>
            <person name="Dumas B."/>
        </authorList>
    </citation>
    <scope>NUCLEOTIDE SEQUENCE [LARGE SCALE GENOMIC DNA]</scope>
    <source>
        <strain evidence="2">CBS 568.67</strain>
    </source>
</reference>
<dbReference type="Proteomes" id="UP000332933">
    <property type="component" value="Unassembled WGS sequence"/>
</dbReference>
<dbReference type="AlphaFoldDB" id="A0A485KWY6"/>
<organism evidence="2 3">
    <name type="scientific">Aphanomyces stellatus</name>
    <dbReference type="NCBI Taxonomy" id="120398"/>
    <lineage>
        <taxon>Eukaryota</taxon>
        <taxon>Sar</taxon>
        <taxon>Stramenopiles</taxon>
        <taxon>Oomycota</taxon>
        <taxon>Saprolegniomycetes</taxon>
        <taxon>Saprolegniales</taxon>
        <taxon>Verrucalvaceae</taxon>
        <taxon>Aphanomyces</taxon>
    </lineage>
</organism>